<evidence type="ECO:0000313" key="1">
    <source>
        <dbReference type="EMBL" id="PDX82184.1"/>
    </source>
</evidence>
<reference evidence="1 2" key="1">
    <citation type="journal article" date="2017" name="Front. Microbiol.">
        <title>New Insights into the Diversity of the Genus Faecalibacterium.</title>
        <authorList>
            <person name="Benevides L."/>
            <person name="Burman S."/>
            <person name="Martin R."/>
            <person name="Robert V."/>
            <person name="Thomas M."/>
            <person name="Miquel S."/>
            <person name="Chain F."/>
            <person name="Sokol H."/>
            <person name="Bermudez-Humaran L.G."/>
            <person name="Morrison M."/>
            <person name="Langella P."/>
            <person name="Azevedo V.A."/>
            <person name="Chatel J.M."/>
            <person name="Soares S."/>
        </authorList>
    </citation>
    <scope>NUCLEOTIDE SEQUENCE [LARGE SCALE GENOMIC DNA]</scope>
    <source>
        <strain evidence="1 2">CNCM I 4575</strain>
    </source>
</reference>
<dbReference type="AlphaFoldDB" id="A0A2A7ASQ1"/>
<comment type="caution">
    <text evidence="1">The sequence shown here is derived from an EMBL/GenBank/DDBJ whole genome shotgun (WGS) entry which is preliminary data.</text>
</comment>
<organism evidence="1 2">
    <name type="scientific">Faecalibacterium prausnitzii</name>
    <dbReference type="NCBI Taxonomy" id="853"/>
    <lineage>
        <taxon>Bacteria</taxon>
        <taxon>Bacillati</taxon>
        <taxon>Bacillota</taxon>
        <taxon>Clostridia</taxon>
        <taxon>Eubacteriales</taxon>
        <taxon>Oscillospiraceae</taxon>
        <taxon>Faecalibacterium</taxon>
    </lineage>
</organism>
<name>A0A2A7ASQ1_9FIRM</name>
<accession>A0A2A7ASQ1</accession>
<sequence>MPLLRFALLGHCRAAPSPLRLSGSVLTYDGLHPKLIWRRTKTLGRGDDCCDFTLHCQKVSFIWPHR</sequence>
<proteinExistence type="predicted"/>
<evidence type="ECO:0000313" key="2">
    <source>
        <dbReference type="Proteomes" id="UP000220005"/>
    </source>
</evidence>
<gene>
    <name evidence="1" type="ORF">CGS58_01565</name>
</gene>
<dbReference type="Pfam" id="PF14196">
    <property type="entry name" value="ATC_hydrolase"/>
    <property type="match status" value="1"/>
</dbReference>
<dbReference type="EMBL" id="NMTY01000004">
    <property type="protein sequence ID" value="PDX82184.1"/>
    <property type="molecule type" value="Genomic_DNA"/>
</dbReference>
<protein>
    <submittedName>
        <fullName evidence="1">Uncharacterized protein</fullName>
    </submittedName>
</protein>
<dbReference type="InterPro" id="IPR026002">
    <property type="entry name" value="ATC_hydrolase-like"/>
</dbReference>
<dbReference type="Proteomes" id="UP000220005">
    <property type="component" value="Unassembled WGS sequence"/>
</dbReference>